<dbReference type="InterPro" id="IPR059106">
    <property type="entry name" value="WHD_MalT"/>
</dbReference>
<dbReference type="InterPro" id="IPR011990">
    <property type="entry name" value="TPR-like_helical_dom_sf"/>
</dbReference>
<keyword evidence="3" id="KW-0804">Transcription</keyword>
<dbReference type="PROSITE" id="PS50043">
    <property type="entry name" value="HTH_LUXR_2"/>
    <property type="match status" value="1"/>
</dbReference>
<protein>
    <submittedName>
        <fullName evidence="6">LuxR family transcriptional regulator</fullName>
    </submittedName>
</protein>
<dbReference type="RefSeq" id="WP_197941469.1">
    <property type="nucleotide sequence ID" value="NZ_JAECSB010000070.1"/>
</dbReference>
<dbReference type="Pfam" id="PF13401">
    <property type="entry name" value="AAA_22"/>
    <property type="match status" value="1"/>
</dbReference>
<dbReference type="Gene3D" id="1.10.10.10">
    <property type="entry name" value="Winged helix-like DNA-binding domain superfamily/Winged helix DNA-binding domain"/>
    <property type="match status" value="1"/>
</dbReference>
<feature type="region of interest" description="Disordered" evidence="4">
    <location>
        <begin position="16"/>
        <end position="47"/>
    </location>
</feature>
<feature type="domain" description="HTH luxR-type" evidence="5">
    <location>
        <begin position="837"/>
        <end position="902"/>
    </location>
</feature>
<evidence type="ECO:0000256" key="3">
    <source>
        <dbReference type="ARBA" id="ARBA00023163"/>
    </source>
</evidence>
<dbReference type="InterPro" id="IPR016032">
    <property type="entry name" value="Sig_transdc_resp-reg_C-effctor"/>
</dbReference>
<dbReference type="PANTHER" id="PTHR44688">
    <property type="entry name" value="DNA-BINDING TRANSCRIPTIONAL ACTIVATOR DEVR_DOSR"/>
    <property type="match status" value="1"/>
</dbReference>
<dbReference type="AlphaFoldDB" id="A0A8I1D9N6"/>
<evidence type="ECO:0000256" key="1">
    <source>
        <dbReference type="ARBA" id="ARBA00023015"/>
    </source>
</evidence>
<keyword evidence="7" id="KW-1185">Reference proteome</keyword>
<dbReference type="SMART" id="SM00382">
    <property type="entry name" value="AAA"/>
    <property type="match status" value="1"/>
</dbReference>
<dbReference type="InterPro" id="IPR036388">
    <property type="entry name" value="WH-like_DNA-bd_sf"/>
</dbReference>
<keyword evidence="1" id="KW-0805">Transcription regulation</keyword>
<evidence type="ECO:0000256" key="4">
    <source>
        <dbReference type="SAM" id="MobiDB-lite"/>
    </source>
</evidence>
<dbReference type="CDD" id="cd06170">
    <property type="entry name" value="LuxR_C_like"/>
    <property type="match status" value="1"/>
</dbReference>
<dbReference type="GO" id="GO:0016887">
    <property type="term" value="F:ATP hydrolysis activity"/>
    <property type="evidence" value="ECO:0007669"/>
    <property type="project" value="InterPro"/>
</dbReference>
<dbReference type="InterPro" id="IPR049945">
    <property type="entry name" value="AAA_22"/>
</dbReference>
<evidence type="ECO:0000313" key="7">
    <source>
        <dbReference type="Proteomes" id="UP000627573"/>
    </source>
</evidence>
<gene>
    <name evidence="6" type="ORF">I3517_19770</name>
</gene>
<name>A0A8I1D9N6_RHOER</name>
<comment type="caution">
    <text evidence="6">The sequence shown here is derived from an EMBL/GenBank/DDBJ whole genome shotgun (WGS) entry which is preliminary data.</text>
</comment>
<dbReference type="InterPro" id="IPR027417">
    <property type="entry name" value="P-loop_NTPase"/>
</dbReference>
<evidence type="ECO:0000259" key="5">
    <source>
        <dbReference type="PROSITE" id="PS50043"/>
    </source>
</evidence>
<dbReference type="Pfam" id="PF25873">
    <property type="entry name" value="WHD_MalT"/>
    <property type="match status" value="1"/>
</dbReference>
<reference evidence="6 7" key="1">
    <citation type="submission" date="2020-12" db="EMBL/GenBank/DDBJ databases">
        <title>Draft genome sequence of furan degrading bacterial strain FUR100.</title>
        <authorList>
            <person name="Woiski C."/>
        </authorList>
    </citation>
    <scope>NUCLEOTIDE SEQUENCE [LARGE SCALE GENOMIC DNA]</scope>
    <source>
        <strain evidence="6 7">FUR100</strain>
    </source>
</reference>
<dbReference type="EMBL" id="JAECSB010000070">
    <property type="protein sequence ID" value="MBH5144843.1"/>
    <property type="molecule type" value="Genomic_DNA"/>
</dbReference>
<dbReference type="PANTHER" id="PTHR44688:SF16">
    <property type="entry name" value="DNA-BINDING TRANSCRIPTIONAL ACTIVATOR DEVR_DOSR"/>
    <property type="match status" value="1"/>
</dbReference>
<proteinExistence type="predicted"/>
<accession>A0A8I1D9N6</accession>
<organism evidence="6 7">
    <name type="scientific">Rhodococcus erythropolis</name>
    <name type="common">Arthrobacter picolinophilus</name>
    <dbReference type="NCBI Taxonomy" id="1833"/>
    <lineage>
        <taxon>Bacteria</taxon>
        <taxon>Bacillati</taxon>
        <taxon>Actinomycetota</taxon>
        <taxon>Actinomycetes</taxon>
        <taxon>Mycobacteriales</taxon>
        <taxon>Nocardiaceae</taxon>
        <taxon>Rhodococcus</taxon>
        <taxon>Rhodococcus erythropolis group</taxon>
    </lineage>
</organism>
<dbReference type="Proteomes" id="UP000627573">
    <property type="component" value="Unassembled WGS sequence"/>
</dbReference>
<dbReference type="Gene3D" id="1.25.40.10">
    <property type="entry name" value="Tetratricopeptide repeat domain"/>
    <property type="match status" value="1"/>
</dbReference>
<dbReference type="PRINTS" id="PR00038">
    <property type="entry name" value="HTHLUXR"/>
</dbReference>
<dbReference type="Pfam" id="PF00196">
    <property type="entry name" value="GerE"/>
    <property type="match status" value="1"/>
</dbReference>
<dbReference type="SMART" id="SM00421">
    <property type="entry name" value="HTH_LUXR"/>
    <property type="match status" value="1"/>
</dbReference>
<evidence type="ECO:0000256" key="2">
    <source>
        <dbReference type="ARBA" id="ARBA00023125"/>
    </source>
</evidence>
<keyword evidence="2" id="KW-0238">DNA-binding</keyword>
<dbReference type="GO" id="GO:0003677">
    <property type="term" value="F:DNA binding"/>
    <property type="evidence" value="ECO:0007669"/>
    <property type="project" value="UniProtKB-KW"/>
</dbReference>
<dbReference type="Gene3D" id="3.40.50.300">
    <property type="entry name" value="P-loop containing nucleotide triphosphate hydrolases"/>
    <property type="match status" value="1"/>
</dbReference>
<dbReference type="InterPro" id="IPR003593">
    <property type="entry name" value="AAA+_ATPase"/>
</dbReference>
<dbReference type="SUPFAM" id="SSF52540">
    <property type="entry name" value="P-loop containing nucleoside triphosphate hydrolases"/>
    <property type="match status" value="1"/>
</dbReference>
<dbReference type="GO" id="GO:0006355">
    <property type="term" value="P:regulation of DNA-templated transcription"/>
    <property type="evidence" value="ECO:0007669"/>
    <property type="project" value="InterPro"/>
</dbReference>
<evidence type="ECO:0000313" key="6">
    <source>
        <dbReference type="EMBL" id="MBH5144843.1"/>
    </source>
</evidence>
<sequence length="904" mass="98299">MSSPFRDAAAVTLDASHRVGHTHASDAPVSGRFHPPSAIKGLVPRPRLHQKLTASTTTEGSGPGSVGLLSAPAGAGKTLLLANWAREYSRASPDVDLAWLTLAERDNNVSVLCESLAEAISTPLDPAGRAPTGQGFPAQAGSRRPVEQWLAHFAETIEAHDRRTTLILDDVHTLHDPMSIGLLDQILTHTPDNLSIIVAARYEPPLTWHRLALDGRLTRFASTDLAFDRTEITAMFGEYDIALGDDELAIVENFTKGWGAVVRLTAAFLAGRSDIGDALNEFTHTPRPIADFLVDEVLTSLPEHVTTFMLRTSVVDSFSAQLAETLTDSNARSEIDALIQYNFPVTRTDSADHTTWFSYHPLLLEHLRAEFRRVDHEERNRAHLRAATWFESHHFELEALELEVSIGDPCRILAFLERCGLGLVLDGHSGDVVRVLESAPTQVSESPITRLVLAAAALHSGDVTSATTCLDLLEATHPPIADEPLFLAMSLEISCASPTSDNNPLVSRLVRRQNSTHSDVEAYAHLEVATALLLKREFDRATVEYTQAVALGTLRGRSRFVLKALTGLGFVASLSGDIEAMRAHSTYAIDYAVEHRITTTAEYELSASVVAFAAYLCATSELPYRIPTIGNYRSTDVLGASVPAFGWHTVVTFGLHSLGDAADRRSTAADVRDAMLSAIALRTFSLATLALLPPVVNACLSVGEVEWAGRLVRDAADQFGETSEIHLARAAVAFSSNKFAEALVEVSEALGSTEEPVLAHTVYAWTLEAGIHAATGHERKSFRSLHKALRAAETGGLLRPFLDYGASLRPIFDEFSGHFGDQEAFAEQVRNRIRPQELVSAPILTPGEYTVLRELASGDTTESIADTLFLSVNTIKTHLRGIYRKLEVSNRRDALKAARRGGLI</sequence>
<dbReference type="InterPro" id="IPR000792">
    <property type="entry name" value="Tscrpt_reg_LuxR_C"/>
</dbReference>
<dbReference type="SUPFAM" id="SSF46894">
    <property type="entry name" value="C-terminal effector domain of the bipartite response regulators"/>
    <property type="match status" value="1"/>
</dbReference>